<keyword evidence="2" id="KW-1185">Reference proteome</keyword>
<evidence type="ECO:0000313" key="2">
    <source>
        <dbReference type="Proteomes" id="UP000313359"/>
    </source>
</evidence>
<gene>
    <name evidence="1" type="ORF">L227DRAFT_582055</name>
</gene>
<reference evidence="1" key="1">
    <citation type="journal article" date="2018" name="Genome Biol. Evol.">
        <title>Genomics and development of Lentinus tigrinus, a white-rot wood-decaying mushroom with dimorphic fruiting bodies.</title>
        <authorList>
            <person name="Wu B."/>
            <person name="Xu Z."/>
            <person name="Knudson A."/>
            <person name="Carlson A."/>
            <person name="Chen N."/>
            <person name="Kovaka S."/>
            <person name="LaButti K."/>
            <person name="Lipzen A."/>
            <person name="Pennachio C."/>
            <person name="Riley R."/>
            <person name="Schakwitz W."/>
            <person name="Umezawa K."/>
            <person name="Ohm R.A."/>
            <person name="Grigoriev I.V."/>
            <person name="Nagy L.G."/>
            <person name="Gibbons J."/>
            <person name="Hibbett D."/>
        </authorList>
    </citation>
    <scope>NUCLEOTIDE SEQUENCE [LARGE SCALE GENOMIC DNA]</scope>
    <source>
        <strain evidence="1">ALCF2SS1-6</strain>
    </source>
</reference>
<protein>
    <submittedName>
        <fullName evidence="1">Uncharacterized protein</fullName>
    </submittedName>
</protein>
<name>A0A5C2RQU5_9APHY</name>
<dbReference type="OrthoDB" id="3227112at2759"/>
<evidence type="ECO:0000313" key="1">
    <source>
        <dbReference type="EMBL" id="RPD52536.1"/>
    </source>
</evidence>
<dbReference type="EMBL" id="ML122354">
    <property type="protein sequence ID" value="RPD52536.1"/>
    <property type="molecule type" value="Genomic_DNA"/>
</dbReference>
<accession>A0A5C2RQU5</accession>
<sequence>MTTTGPKLIHLGPTQTFESLDPTRRVPRPVVIAAIQLPEEEVWRWYLRIRKKDIDTPLDPGVLTYASMKIGDFVRRYGLRFIMTGELFDPPRYVLVTQSKWFDDGYLGMPTDEIPLYPEQEGKCETRARLYLKKWKVQGVDELPYVTYLTGVHPGLF</sequence>
<proteinExistence type="predicted"/>
<organism evidence="1 2">
    <name type="scientific">Lentinus tigrinus ALCF2SS1-6</name>
    <dbReference type="NCBI Taxonomy" id="1328759"/>
    <lineage>
        <taxon>Eukaryota</taxon>
        <taxon>Fungi</taxon>
        <taxon>Dikarya</taxon>
        <taxon>Basidiomycota</taxon>
        <taxon>Agaricomycotina</taxon>
        <taxon>Agaricomycetes</taxon>
        <taxon>Polyporales</taxon>
        <taxon>Polyporaceae</taxon>
        <taxon>Lentinus</taxon>
    </lineage>
</organism>
<dbReference type="AlphaFoldDB" id="A0A5C2RQU5"/>
<dbReference type="Proteomes" id="UP000313359">
    <property type="component" value="Unassembled WGS sequence"/>
</dbReference>